<evidence type="ECO:0000313" key="3">
    <source>
        <dbReference type="EMBL" id="GAA3166227.1"/>
    </source>
</evidence>
<dbReference type="CDD" id="cd11586">
    <property type="entry name" value="VbhA_like"/>
    <property type="match status" value="1"/>
</dbReference>
<gene>
    <name evidence="3" type="ORF">GCM10010531_18530</name>
</gene>
<accession>A0ABP6P4D3</accession>
<dbReference type="InterPro" id="IPR033788">
    <property type="entry name" value="VbhA-like"/>
</dbReference>
<keyword evidence="4" id="KW-1185">Reference proteome</keyword>
<dbReference type="InterPro" id="IPR018649">
    <property type="entry name" value="SHOCT"/>
</dbReference>
<proteinExistence type="predicted"/>
<evidence type="ECO:0000259" key="2">
    <source>
        <dbReference type="Pfam" id="PF09851"/>
    </source>
</evidence>
<dbReference type="Pfam" id="PF09851">
    <property type="entry name" value="SHOCT"/>
    <property type="match status" value="1"/>
</dbReference>
<organism evidence="3 4">
    <name type="scientific">Blastococcus jejuensis</name>
    <dbReference type="NCBI Taxonomy" id="351224"/>
    <lineage>
        <taxon>Bacteria</taxon>
        <taxon>Bacillati</taxon>
        <taxon>Actinomycetota</taxon>
        <taxon>Actinomycetes</taxon>
        <taxon>Geodermatophilales</taxon>
        <taxon>Geodermatophilaceae</taxon>
        <taxon>Blastococcus</taxon>
    </lineage>
</organism>
<reference evidence="4" key="1">
    <citation type="journal article" date="2019" name="Int. J. Syst. Evol. Microbiol.">
        <title>The Global Catalogue of Microorganisms (GCM) 10K type strain sequencing project: providing services to taxonomists for standard genome sequencing and annotation.</title>
        <authorList>
            <consortium name="The Broad Institute Genomics Platform"/>
            <consortium name="The Broad Institute Genome Sequencing Center for Infectious Disease"/>
            <person name="Wu L."/>
            <person name="Ma J."/>
        </authorList>
    </citation>
    <scope>NUCLEOTIDE SEQUENCE [LARGE SCALE GENOMIC DNA]</scope>
    <source>
        <strain evidence="4">JCM 15614</strain>
    </source>
</reference>
<dbReference type="Proteomes" id="UP001499924">
    <property type="component" value="Unassembled WGS sequence"/>
</dbReference>
<keyword evidence="1" id="KW-1133">Transmembrane helix</keyword>
<comment type="caution">
    <text evidence="3">The sequence shown here is derived from an EMBL/GenBank/DDBJ whole genome shotgun (WGS) entry which is preliminary data.</text>
</comment>
<evidence type="ECO:0000313" key="4">
    <source>
        <dbReference type="Proteomes" id="UP001499924"/>
    </source>
</evidence>
<keyword evidence="1" id="KW-0812">Transmembrane</keyword>
<keyword evidence="1" id="KW-0472">Membrane</keyword>
<feature type="transmembrane region" description="Helical" evidence="1">
    <location>
        <begin position="12"/>
        <end position="36"/>
    </location>
</feature>
<protein>
    <submittedName>
        <fullName evidence="3">SHOCT domain-containing protein</fullName>
    </submittedName>
</protein>
<feature type="domain" description="SHOCT" evidence="2">
    <location>
        <begin position="53"/>
        <end position="78"/>
    </location>
</feature>
<sequence>MMYWSDYDPSGWGWVVMTVGMLVFWGLLVTLAVVLVRGLNRPSDQGHGLRPTPEQLLAERFARGEIDEDEYRRRLATLTGADRTARVP</sequence>
<dbReference type="RefSeq" id="WP_344688515.1">
    <property type="nucleotide sequence ID" value="NZ_BAAAVV010000003.1"/>
</dbReference>
<name>A0ABP6P4D3_9ACTN</name>
<dbReference type="EMBL" id="BAAAVV010000003">
    <property type="protein sequence ID" value="GAA3166227.1"/>
    <property type="molecule type" value="Genomic_DNA"/>
</dbReference>
<evidence type="ECO:0000256" key="1">
    <source>
        <dbReference type="SAM" id="Phobius"/>
    </source>
</evidence>